<sequence length="81" mass="8892">MAAGIGFNRRCPPYAHLDRCNAPAHLIAIPFAGAWLTHPRIHTVLSCPNVLSHLTKPTTYLIVTECLVTGAAFTSLMFYHC</sequence>
<proteinExistence type="predicted"/>
<comment type="caution">
    <text evidence="1">The sequence shown here is derived from an EMBL/GenBank/DDBJ whole genome shotgun (WGS) entry which is preliminary data.</text>
</comment>
<name>A0AAV7X0B4_PLEWA</name>
<reference evidence="1" key="1">
    <citation type="journal article" date="2022" name="bioRxiv">
        <title>Sequencing and chromosome-scale assembly of the giantPleurodeles waltlgenome.</title>
        <authorList>
            <person name="Brown T."/>
            <person name="Elewa A."/>
            <person name="Iarovenko S."/>
            <person name="Subramanian E."/>
            <person name="Araus A.J."/>
            <person name="Petzold A."/>
            <person name="Susuki M."/>
            <person name="Suzuki K.-i.T."/>
            <person name="Hayashi T."/>
            <person name="Toyoda A."/>
            <person name="Oliveira C."/>
            <person name="Osipova E."/>
            <person name="Leigh N.D."/>
            <person name="Simon A."/>
            <person name="Yun M.H."/>
        </authorList>
    </citation>
    <scope>NUCLEOTIDE SEQUENCE</scope>
    <source>
        <strain evidence="1">20211129_DDA</strain>
        <tissue evidence="1">Liver</tissue>
    </source>
</reference>
<dbReference type="EMBL" id="JANPWB010000001">
    <property type="protein sequence ID" value="KAJ1218402.1"/>
    <property type="molecule type" value="Genomic_DNA"/>
</dbReference>
<dbReference type="Proteomes" id="UP001066276">
    <property type="component" value="Chromosome 1_1"/>
</dbReference>
<dbReference type="AlphaFoldDB" id="A0AAV7X0B4"/>
<evidence type="ECO:0000313" key="2">
    <source>
        <dbReference type="Proteomes" id="UP001066276"/>
    </source>
</evidence>
<protein>
    <submittedName>
        <fullName evidence="1">Uncharacterized protein</fullName>
    </submittedName>
</protein>
<accession>A0AAV7X0B4</accession>
<organism evidence="1 2">
    <name type="scientific">Pleurodeles waltl</name>
    <name type="common">Iberian ribbed newt</name>
    <dbReference type="NCBI Taxonomy" id="8319"/>
    <lineage>
        <taxon>Eukaryota</taxon>
        <taxon>Metazoa</taxon>
        <taxon>Chordata</taxon>
        <taxon>Craniata</taxon>
        <taxon>Vertebrata</taxon>
        <taxon>Euteleostomi</taxon>
        <taxon>Amphibia</taxon>
        <taxon>Batrachia</taxon>
        <taxon>Caudata</taxon>
        <taxon>Salamandroidea</taxon>
        <taxon>Salamandridae</taxon>
        <taxon>Pleurodelinae</taxon>
        <taxon>Pleurodeles</taxon>
    </lineage>
</organism>
<keyword evidence="2" id="KW-1185">Reference proteome</keyword>
<evidence type="ECO:0000313" key="1">
    <source>
        <dbReference type="EMBL" id="KAJ1218402.1"/>
    </source>
</evidence>
<gene>
    <name evidence="1" type="ORF">NDU88_005982</name>
</gene>